<proteinExistence type="predicted"/>
<dbReference type="GO" id="GO:0006950">
    <property type="term" value="P:response to stress"/>
    <property type="evidence" value="ECO:0007669"/>
    <property type="project" value="TreeGrafter"/>
</dbReference>
<accession>A0A2A4Z5K3</accession>
<evidence type="ECO:0000313" key="5">
    <source>
        <dbReference type="EMBL" id="PCJ02040.1"/>
    </source>
</evidence>
<dbReference type="InterPro" id="IPR039422">
    <property type="entry name" value="MarR/SlyA-like"/>
</dbReference>
<gene>
    <name evidence="5" type="ORF">COB13_05445</name>
</gene>
<keyword evidence="1" id="KW-0805">Transcription regulation</keyword>
<dbReference type="AlphaFoldDB" id="A0A2A4Z5K3"/>
<reference evidence="5" key="2">
    <citation type="journal article" date="2018" name="ISME J.">
        <title>A dynamic microbial community with high functional redundancy inhabits the cold, oxic subseafloor aquifer.</title>
        <authorList>
            <person name="Tully B.J."/>
            <person name="Wheat C.G."/>
            <person name="Glazer B.T."/>
            <person name="Huber J.A."/>
        </authorList>
    </citation>
    <scope>NUCLEOTIDE SEQUENCE</scope>
    <source>
        <strain evidence="5">NORP83</strain>
    </source>
</reference>
<feature type="domain" description="HTH marR-type" evidence="4">
    <location>
        <begin position="1"/>
        <end position="138"/>
    </location>
</feature>
<evidence type="ECO:0000259" key="4">
    <source>
        <dbReference type="PROSITE" id="PS50995"/>
    </source>
</evidence>
<dbReference type="PANTHER" id="PTHR33164">
    <property type="entry name" value="TRANSCRIPTIONAL REGULATOR, MARR FAMILY"/>
    <property type="match status" value="1"/>
</dbReference>
<evidence type="ECO:0000256" key="1">
    <source>
        <dbReference type="ARBA" id="ARBA00023015"/>
    </source>
</evidence>
<dbReference type="Pfam" id="PF13463">
    <property type="entry name" value="HTH_27"/>
    <property type="match status" value="1"/>
</dbReference>
<dbReference type="InterPro" id="IPR036390">
    <property type="entry name" value="WH_DNA-bd_sf"/>
</dbReference>
<dbReference type="PROSITE" id="PS50995">
    <property type="entry name" value="HTH_MARR_2"/>
    <property type="match status" value="1"/>
</dbReference>
<dbReference type="SUPFAM" id="SSF46785">
    <property type="entry name" value="Winged helix' DNA-binding domain"/>
    <property type="match status" value="1"/>
</dbReference>
<dbReference type="EMBL" id="NVUS01000005">
    <property type="protein sequence ID" value="PCJ02040.1"/>
    <property type="molecule type" value="Genomic_DNA"/>
</dbReference>
<name>A0A2A4Z5K3_9PROT</name>
<dbReference type="InterPro" id="IPR036388">
    <property type="entry name" value="WH-like_DNA-bd_sf"/>
</dbReference>
<reference key="1">
    <citation type="submission" date="2017-08" db="EMBL/GenBank/DDBJ databases">
        <title>A dynamic microbial community with high functional redundancy inhabits the cold, oxic subseafloor aquifer.</title>
        <authorList>
            <person name="Tully B.J."/>
            <person name="Wheat C.G."/>
            <person name="Glazer B.T."/>
            <person name="Huber J.A."/>
        </authorList>
    </citation>
    <scope>NUCLEOTIDE SEQUENCE [LARGE SCALE GENOMIC DNA]</scope>
</reference>
<dbReference type="InterPro" id="IPR023187">
    <property type="entry name" value="Tscrpt_reg_MarR-type_CS"/>
</dbReference>
<dbReference type="GO" id="GO:0003700">
    <property type="term" value="F:DNA-binding transcription factor activity"/>
    <property type="evidence" value="ECO:0007669"/>
    <property type="project" value="InterPro"/>
</dbReference>
<keyword evidence="3" id="KW-0804">Transcription</keyword>
<dbReference type="PANTHER" id="PTHR33164:SF43">
    <property type="entry name" value="HTH-TYPE TRANSCRIPTIONAL REPRESSOR YETL"/>
    <property type="match status" value="1"/>
</dbReference>
<evidence type="ECO:0000256" key="3">
    <source>
        <dbReference type="ARBA" id="ARBA00023163"/>
    </source>
</evidence>
<dbReference type="SMART" id="SM00347">
    <property type="entry name" value="HTH_MARR"/>
    <property type="match status" value="1"/>
</dbReference>
<organism evidence="5">
    <name type="scientific">OCS116 cluster bacterium</name>
    <dbReference type="NCBI Taxonomy" id="2030921"/>
    <lineage>
        <taxon>Bacteria</taxon>
        <taxon>Pseudomonadati</taxon>
        <taxon>Pseudomonadota</taxon>
        <taxon>Alphaproteobacteria</taxon>
        <taxon>OCS116 cluster</taxon>
    </lineage>
</organism>
<dbReference type="PROSITE" id="PS01117">
    <property type="entry name" value="HTH_MARR_1"/>
    <property type="match status" value="1"/>
</dbReference>
<dbReference type="InterPro" id="IPR000835">
    <property type="entry name" value="HTH_MarR-typ"/>
</dbReference>
<comment type="caution">
    <text evidence="5">The sequence shown here is derived from an EMBL/GenBank/DDBJ whole genome shotgun (WGS) entry which is preliminary data.</text>
</comment>
<protein>
    <recommendedName>
        <fullName evidence="4">HTH marR-type domain-containing protein</fullName>
    </recommendedName>
</protein>
<dbReference type="GO" id="GO:0003677">
    <property type="term" value="F:DNA binding"/>
    <property type="evidence" value="ECO:0007669"/>
    <property type="project" value="UniProtKB-KW"/>
</dbReference>
<sequence length="145" mass="16162">MKKAVLEIQTLYPRIYMACHVEHIKRRSSDEQISARDASILAHLTEDYFQSPKTLAAHMSIAASTLSEALHHLVSLGYVKFAADENDGRQTRFRITPKGRKAIAENSVLDGKKLESLLATMAESDQQKIVEGLRLLADAAIDQKD</sequence>
<dbReference type="Gene3D" id="1.10.10.10">
    <property type="entry name" value="Winged helix-like DNA-binding domain superfamily/Winged helix DNA-binding domain"/>
    <property type="match status" value="1"/>
</dbReference>
<evidence type="ECO:0000256" key="2">
    <source>
        <dbReference type="ARBA" id="ARBA00023125"/>
    </source>
</evidence>
<keyword evidence="2" id="KW-0238">DNA-binding</keyword>